<evidence type="ECO:0000313" key="9">
    <source>
        <dbReference type="Proteomes" id="UP001286313"/>
    </source>
</evidence>
<feature type="transmembrane region" description="Helical" evidence="6">
    <location>
        <begin position="226"/>
        <end position="249"/>
    </location>
</feature>
<evidence type="ECO:0000259" key="7">
    <source>
        <dbReference type="PROSITE" id="PS50850"/>
    </source>
</evidence>
<keyword evidence="3 6" id="KW-0812">Transmembrane</keyword>
<dbReference type="Proteomes" id="UP001286313">
    <property type="component" value="Unassembled WGS sequence"/>
</dbReference>
<comment type="caution">
    <text evidence="8">The sequence shown here is derived from an EMBL/GenBank/DDBJ whole genome shotgun (WGS) entry which is preliminary data.</text>
</comment>
<dbReference type="InterPro" id="IPR001958">
    <property type="entry name" value="Tet-R_TetA/multi-R_MdtG-like"/>
</dbReference>
<proteinExistence type="predicted"/>
<accession>A0AAE1FYW3</accession>
<feature type="transmembrane region" description="Helical" evidence="6">
    <location>
        <begin position="46"/>
        <end position="62"/>
    </location>
</feature>
<feature type="transmembrane region" description="Helical" evidence="6">
    <location>
        <begin position="14"/>
        <end position="34"/>
    </location>
</feature>
<dbReference type="AlphaFoldDB" id="A0AAE1FYW3"/>
<dbReference type="InterPro" id="IPR011701">
    <property type="entry name" value="MFS"/>
</dbReference>
<comment type="subcellular location">
    <subcellularLocation>
        <location evidence="1">Membrane</location>
        <topology evidence="1">Multi-pass membrane protein</topology>
    </subcellularLocation>
</comment>
<evidence type="ECO:0000256" key="6">
    <source>
        <dbReference type="SAM" id="Phobius"/>
    </source>
</evidence>
<dbReference type="PROSITE" id="PS50850">
    <property type="entry name" value="MFS"/>
    <property type="match status" value="1"/>
</dbReference>
<evidence type="ECO:0000256" key="4">
    <source>
        <dbReference type="ARBA" id="ARBA00022989"/>
    </source>
</evidence>
<dbReference type="InterPro" id="IPR020846">
    <property type="entry name" value="MFS_dom"/>
</dbReference>
<organism evidence="8 9">
    <name type="scientific">Petrolisthes cinctipes</name>
    <name type="common">Flat porcelain crab</name>
    <dbReference type="NCBI Taxonomy" id="88211"/>
    <lineage>
        <taxon>Eukaryota</taxon>
        <taxon>Metazoa</taxon>
        <taxon>Ecdysozoa</taxon>
        <taxon>Arthropoda</taxon>
        <taxon>Crustacea</taxon>
        <taxon>Multicrustacea</taxon>
        <taxon>Malacostraca</taxon>
        <taxon>Eumalacostraca</taxon>
        <taxon>Eucarida</taxon>
        <taxon>Decapoda</taxon>
        <taxon>Pleocyemata</taxon>
        <taxon>Anomura</taxon>
        <taxon>Galatheoidea</taxon>
        <taxon>Porcellanidae</taxon>
        <taxon>Petrolisthes</taxon>
    </lineage>
</organism>
<feature type="transmembrane region" description="Helical" evidence="6">
    <location>
        <begin position="280"/>
        <end position="302"/>
    </location>
</feature>
<keyword evidence="5 6" id="KW-0472">Membrane</keyword>
<gene>
    <name evidence="8" type="ORF">Pcinc_013289</name>
</gene>
<keyword evidence="9" id="KW-1185">Reference proteome</keyword>
<feature type="domain" description="Major facilitator superfamily (MFS) profile" evidence="7">
    <location>
        <begin position="1"/>
        <end position="405"/>
    </location>
</feature>
<dbReference type="Gene3D" id="1.20.1250.20">
    <property type="entry name" value="MFS general substrate transporter like domains"/>
    <property type="match status" value="1"/>
</dbReference>
<evidence type="ECO:0000256" key="2">
    <source>
        <dbReference type="ARBA" id="ARBA00022448"/>
    </source>
</evidence>
<evidence type="ECO:0000256" key="5">
    <source>
        <dbReference type="ARBA" id="ARBA00023136"/>
    </source>
</evidence>
<dbReference type="PROSITE" id="PS00216">
    <property type="entry name" value="SUGAR_TRANSPORT_1"/>
    <property type="match status" value="1"/>
</dbReference>
<reference evidence="8" key="1">
    <citation type="submission" date="2023-10" db="EMBL/GenBank/DDBJ databases">
        <title>Genome assemblies of two species of porcelain crab, Petrolisthes cinctipes and Petrolisthes manimaculis (Anomura: Porcellanidae).</title>
        <authorList>
            <person name="Angst P."/>
        </authorList>
    </citation>
    <scope>NUCLEOTIDE SEQUENCE</scope>
    <source>
        <strain evidence="8">PB745_01</strain>
        <tissue evidence="8">Gill</tissue>
    </source>
</reference>
<dbReference type="PANTHER" id="PTHR23504:SF1">
    <property type="entry name" value="GH21943P-RELATED"/>
    <property type="match status" value="1"/>
</dbReference>
<feature type="transmembrane region" description="Helical" evidence="6">
    <location>
        <begin position="102"/>
        <end position="126"/>
    </location>
</feature>
<dbReference type="Pfam" id="PF07690">
    <property type="entry name" value="MFS_1"/>
    <property type="match status" value="1"/>
</dbReference>
<feature type="transmembrane region" description="Helical" evidence="6">
    <location>
        <begin position="190"/>
        <end position="214"/>
    </location>
</feature>
<feature type="transmembrane region" description="Helical" evidence="6">
    <location>
        <begin position="256"/>
        <end position="274"/>
    </location>
</feature>
<dbReference type="InterPro" id="IPR036259">
    <property type="entry name" value="MFS_trans_sf"/>
</dbReference>
<feature type="transmembrane region" description="Helical" evidence="6">
    <location>
        <begin position="383"/>
        <end position="401"/>
    </location>
</feature>
<dbReference type="SUPFAM" id="SSF103473">
    <property type="entry name" value="MFS general substrate transporter"/>
    <property type="match status" value="1"/>
</dbReference>
<dbReference type="InterPro" id="IPR005829">
    <property type="entry name" value="Sugar_transporter_CS"/>
</dbReference>
<dbReference type="GO" id="GO:0016020">
    <property type="term" value="C:membrane"/>
    <property type="evidence" value="ECO:0007669"/>
    <property type="project" value="UniProtKB-SubCell"/>
</dbReference>
<evidence type="ECO:0000256" key="3">
    <source>
        <dbReference type="ARBA" id="ARBA00022692"/>
    </source>
</evidence>
<dbReference type="PANTHER" id="PTHR23504">
    <property type="entry name" value="MAJOR FACILITATOR SUPERFAMILY DOMAIN-CONTAINING PROTEIN 10"/>
    <property type="match status" value="1"/>
</dbReference>
<keyword evidence="2" id="KW-0813">Transport</keyword>
<dbReference type="CDD" id="cd17387">
    <property type="entry name" value="MFS_MFSD14"/>
    <property type="match status" value="1"/>
</dbReference>
<dbReference type="GO" id="GO:0022857">
    <property type="term" value="F:transmembrane transporter activity"/>
    <property type="evidence" value="ECO:0007669"/>
    <property type="project" value="InterPro"/>
</dbReference>
<keyword evidence="4 6" id="KW-1133">Transmembrane helix</keyword>
<dbReference type="EMBL" id="JAWQEG010001106">
    <property type="protein sequence ID" value="KAK3882296.1"/>
    <property type="molecule type" value="Genomic_DNA"/>
</dbReference>
<feature type="transmembrane region" description="Helical" evidence="6">
    <location>
        <begin position="323"/>
        <end position="340"/>
    </location>
</feature>
<dbReference type="PRINTS" id="PR01035">
    <property type="entry name" value="TCRTETA"/>
</dbReference>
<name>A0AAE1FYW3_PETCI</name>
<evidence type="ECO:0000256" key="1">
    <source>
        <dbReference type="ARBA" id="ARBA00004141"/>
    </source>
</evidence>
<feature type="transmembrane region" description="Helical" evidence="6">
    <location>
        <begin position="132"/>
        <end position="152"/>
    </location>
</feature>
<feature type="transmembrane region" description="Helical" evidence="6">
    <location>
        <begin position="68"/>
        <end position="90"/>
    </location>
</feature>
<evidence type="ECO:0000313" key="8">
    <source>
        <dbReference type="EMBL" id="KAK3882296.1"/>
    </source>
</evidence>
<protein>
    <recommendedName>
        <fullName evidence="7">Major facilitator superfamily (MFS) profile domain-containing protein</fullName>
    </recommendedName>
</protein>
<sequence>MITVLNETFPDHTFLMNGLIVGIKGLLSFLSAPLIGALSDLWGRKFFLFITVFFTCLPIPFMKINTWWYFALISMSGVFAVTFSIVFAYVADVTDETERSSAYGLVSATFAASLVTSPALGAYLSTVHSDDLVVGLATAIAILDVFFILVAVPESLPEKLRLSSSWSAHISWEQADPFSALWKVGKDRNVLLISVSVFLSYLPEAGQYSCFFVYLRLVMNFSDGMVATFIAVVGILSVVAQTALLSLLMKKLSNKHVIMVGLVFEMLQLMWYGFGSKTWMMWAAGLLASVSSITYPAISAYVSTHTDADKQGVVQGIITGMRGLCSGLGPAVFGFIFYLFHVDLNPDQADDTTHRPNGSSQGNNVTVTGGHLMSVPNLVPGPPFVFGALLVICALMVAAFIPEGHSKSRRQSGASLELSYERGHKKNDSLDAASLPLMDESGAV</sequence>